<sequence length="158" mass="18512">MNPLKRSKVYEKFSKQLLSFRPDTKRPALNIDLNESRRYKEKKTSAKLGYIESIIRNSQEHTTEFNPFVDNTPENFMQSLLLDDILKIEHYNEDDKIAKEEIKILDSNVDEKFISDVVLNNISSEQKEQANRIFKHPKGGLKRTDENKSDNNNVVVLR</sequence>
<gene>
    <name evidence="2" type="ORF">RR48_04856</name>
</gene>
<accession>A0A0N1PHQ2</accession>
<protein>
    <submittedName>
        <fullName evidence="2">Uncharacterized protein</fullName>
    </submittedName>
</protein>
<organism evidence="2 3">
    <name type="scientific">Papilio machaon</name>
    <name type="common">Old World swallowtail butterfly</name>
    <dbReference type="NCBI Taxonomy" id="76193"/>
    <lineage>
        <taxon>Eukaryota</taxon>
        <taxon>Metazoa</taxon>
        <taxon>Ecdysozoa</taxon>
        <taxon>Arthropoda</taxon>
        <taxon>Hexapoda</taxon>
        <taxon>Insecta</taxon>
        <taxon>Pterygota</taxon>
        <taxon>Neoptera</taxon>
        <taxon>Endopterygota</taxon>
        <taxon>Lepidoptera</taxon>
        <taxon>Glossata</taxon>
        <taxon>Ditrysia</taxon>
        <taxon>Papilionoidea</taxon>
        <taxon>Papilionidae</taxon>
        <taxon>Papilioninae</taxon>
        <taxon>Papilio</taxon>
    </lineage>
</organism>
<keyword evidence="3" id="KW-1185">Reference proteome</keyword>
<proteinExistence type="predicted"/>
<dbReference type="Proteomes" id="UP000053240">
    <property type="component" value="Unassembled WGS sequence"/>
</dbReference>
<evidence type="ECO:0000313" key="3">
    <source>
        <dbReference type="Proteomes" id="UP000053240"/>
    </source>
</evidence>
<evidence type="ECO:0000256" key="1">
    <source>
        <dbReference type="SAM" id="MobiDB-lite"/>
    </source>
</evidence>
<reference evidence="2 3" key="1">
    <citation type="journal article" date="2015" name="Nat. Commun.">
        <title>Outbred genome sequencing and CRISPR/Cas9 gene editing in butterflies.</title>
        <authorList>
            <person name="Li X."/>
            <person name="Fan D."/>
            <person name="Zhang W."/>
            <person name="Liu G."/>
            <person name="Zhang L."/>
            <person name="Zhao L."/>
            <person name="Fang X."/>
            <person name="Chen L."/>
            <person name="Dong Y."/>
            <person name="Chen Y."/>
            <person name="Ding Y."/>
            <person name="Zhao R."/>
            <person name="Feng M."/>
            <person name="Zhu Y."/>
            <person name="Feng Y."/>
            <person name="Jiang X."/>
            <person name="Zhu D."/>
            <person name="Xiang H."/>
            <person name="Feng X."/>
            <person name="Li S."/>
            <person name="Wang J."/>
            <person name="Zhang G."/>
            <person name="Kronforst M.R."/>
            <person name="Wang W."/>
        </authorList>
    </citation>
    <scope>NUCLEOTIDE SEQUENCE [LARGE SCALE GENOMIC DNA]</scope>
    <source>
        <strain evidence="2">Ya'a_city_454_Pm</strain>
        <tissue evidence="2">Whole body</tissue>
    </source>
</reference>
<dbReference type="EMBL" id="KQ459717">
    <property type="protein sequence ID" value="KPJ20258.1"/>
    <property type="molecule type" value="Genomic_DNA"/>
</dbReference>
<dbReference type="InParanoid" id="A0A0N1PHQ2"/>
<dbReference type="AlphaFoldDB" id="A0A0N1PHQ2"/>
<feature type="region of interest" description="Disordered" evidence="1">
    <location>
        <begin position="135"/>
        <end position="158"/>
    </location>
</feature>
<evidence type="ECO:0000313" key="2">
    <source>
        <dbReference type="EMBL" id="KPJ20258.1"/>
    </source>
</evidence>
<name>A0A0N1PHQ2_PAPMA</name>